<dbReference type="AlphaFoldDB" id="A0A8S1LR67"/>
<name>A0A8S1LR67_9CILI</name>
<dbReference type="EMBL" id="CAJJDN010000023">
    <property type="protein sequence ID" value="CAD8067973.1"/>
    <property type="molecule type" value="Genomic_DNA"/>
</dbReference>
<proteinExistence type="predicted"/>
<organism evidence="1 2">
    <name type="scientific">Paramecium sonneborni</name>
    <dbReference type="NCBI Taxonomy" id="65129"/>
    <lineage>
        <taxon>Eukaryota</taxon>
        <taxon>Sar</taxon>
        <taxon>Alveolata</taxon>
        <taxon>Ciliophora</taxon>
        <taxon>Intramacronucleata</taxon>
        <taxon>Oligohymenophorea</taxon>
        <taxon>Peniculida</taxon>
        <taxon>Parameciidae</taxon>
        <taxon>Paramecium</taxon>
    </lineage>
</organism>
<protein>
    <submittedName>
        <fullName evidence="1">Uncharacterized protein</fullName>
    </submittedName>
</protein>
<comment type="caution">
    <text evidence="1">The sequence shown here is derived from an EMBL/GenBank/DDBJ whole genome shotgun (WGS) entry which is preliminary data.</text>
</comment>
<dbReference type="OrthoDB" id="301389at2759"/>
<evidence type="ECO:0000313" key="1">
    <source>
        <dbReference type="EMBL" id="CAD8067973.1"/>
    </source>
</evidence>
<accession>A0A8S1LR67</accession>
<sequence>MLFGLVTSQYNYFFDPLTNTHHQDLNFDQTQFNYAKIIVAYPFLEDQTRQKIIPQIQIQFFNLCDILQARNKKLFSIGDDKQQQKVQLEIDLDNQIIKTYFKINEGVEIISNKEFERTFSPTSIIEDNYYLFLKKNVNHLPQFKDALNLNNIQAFTKDHQEDLYTNISNNLICDLVISNLATSVIIISKNLRKFSAQNFVQDRGYFKQLFCDISLKIISDQNPLFDYI</sequence>
<dbReference type="Proteomes" id="UP000692954">
    <property type="component" value="Unassembled WGS sequence"/>
</dbReference>
<keyword evidence="2" id="KW-1185">Reference proteome</keyword>
<evidence type="ECO:0000313" key="2">
    <source>
        <dbReference type="Proteomes" id="UP000692954"/>
    </source>
</evidence>
<reference evidence="1" key="1">
    <citation type="submission" date="2021-01" db="EMBL/GenBank/DDBJ databases">
        <authorList>
            <consortium name="Genoscope - CEA"/>
            <person name="William W."/>
        </authorList>
    </citation>
    <scope>NUCLEOTIDE SEQUENCE</scope>
</reference>
<gene>
    <name evidence="1" type="ORF">PSON_ATCC_30995.1.T0230308</name>
</gene>